<feature type="non-terminal residue" evidence="1">
    <location>
        <position position="117"/>
    </location>
</feature>
<evidence type="ECO:0000313" key="1">
    <source>
        <dbReference type="EMBL" id="CAG8849745.1"/>
    </source>
</evidence>
<gene>
    <name evidence="1" type="ORF">GMARGA_LOCUS39860</name>
</gene>
<reference evidence="1 2" key="1">
    <citation type="submission" date="2021-06" db="EMBL/GenBank/DDBJ databases">
        <authorList>
            <person name="Kallberg Y."/>
            <person name="Tangrot J."/>
            <person name="Rosling A."/>
        </authorList>
    </citation>
    <scope>NUCLEOTIDE SEQUENCE [LARGE SCALE GENOMIC DNA]</scope>
    <source>
        <strain evidence="1 2">120-4 pot B 10/14</strain>
    </source>
</reference>
<protein>
    <submittedName>
        <fullName evidence="1">29258_t:CDS:1</fullName>
    </submittedName>
</protein>
<keyword evidence="2" id="KW-1185">Reference proteome</keyword>
<organism evidence="1 2">
    <name type="scientific">Gigaspora margarita</name>
    <dbReference type="NCBI Taxonomy" id="4874"/>
    <lineage>
        <taxon>Eukaryota</taxon>
        <taxon>Fungi</taxon>
        <taxon>Fungi incertae sedis</taxon>
        <taxon>Mucoromycota</taxon>
        <taxon>Glomeromycotina</taxon>
        <taxon>Glomeromycetes</taxon>
        <taxon>Diversisporales</taxon>
        <taxon>Gigasporaceae</taxon>
        <taxon>Gigaspora</taxon>
    </lineage>
</organism>
<feature type="non-terminal residue" evidence="1">
    <location>
        <position position="1"/>
    </location>
</feature>
<sequence length="117" mass="13423">IRAEVPILTDNRSLVEVVKELSESKRTFDEFNPAIYLANIEELLTQETNPKDESLEQGLQKSVNTIHLNAKEQKDVFLLLYYKKDLFVCDINDLNQTSTVMYKIDTGSAALIKQLPY</sequence>
<dbReference type="Proteomes" id="UP000789901">
    <property type="component" value="Unassembled WGS sequence"/>
</dbReference>
<accession>A0ABN7XAF0</accession>
<dbReference type="EMBL" id="CAJVQB010097736">
    <property type="protein sequence ID" value="CAG8849745.1"/>
    <property type="molecule type" value="Genomic_DNA"/>
</dbReference>
<comment type="caution">
    <text evidence="1">The sequence shown here is derived from an EMBL/GenBank/DDBJ whole genome shotgun (WGS) entry which is preliminary data.</text>
</comment>
<proteinExistence type="predicted"/>
<evidence type="ECO:0000313" key="2">
    <source>
        <dbReference type="Proteomes" id="UP000789901"/>
    </source>
</evidence>
<name>A0ABN7XAF0_GIGMA</name>